<dbReference type="FunFam" id="3.40.50.620:FF:000082">
    <property type="entry name" value="MSW1p Mitochondrial tryptophanyl-tRNA synthetase"/>
    <property type="match status" value="1"/>
</dbReference>
<dbReference type="GO" id="GO:0070183">
    <property type="term" value="P:mitochondrial tryptophanyl-tRNA aminoacylation"/>
    <property type="evidence" value="ECO:0007669"/>
    <property type="project" value="TreeGrafter"/>
</dbReference>
<dbReference type="FunFam" id="1.10.240.10:FF:000002">
    <property type="entry name" value="Tryptophan--tRNA ligase"/>
    <property type="match status" value="1"/>
</dbReference>
<dbReference type="Pfam" id="PF00579">
    <property type="entry name" value="tRNA-synt_1b"/>
    <property type="match status" value="1"/>
</dbReference>
<evidence type="ECO:0000256" key="8">
    <source>
        <dbReference type="ARBA" id="ARBA00023146"/>
    </source>
</evidence>
<dbReference type="InterPro" id="IPR002305">
    <property type="entry name" value="aa-tRNA-synth_Ic"/>
</dbReference>
<keyword evidence="4 11" id="KW-0436">Ligase</keyword>
<evidence type="ECO:0000313" key="13">
    <source>
        <dbReference type="Proteomes" id="UP001163105"/>
    </source>
</evidence>
<dbReference type="EMBL" id="JAQHRD010000006">
    <property type="protein sequence ID" value="KAJ6439974.1"/>
    <property type="molecule type" value="Genomic_DNA"/>
</dbReference>
<dbReference type="InterPro" id="IPR002306">
    <property type="entry name" value="Trp-tRNA-ligase"/>
</dbReference>
<dbReference type="SUPFAM" id="SSF52374">
    <property type="entry name" value="Nucleotidylyl transferase"/>
    <property type="match status" value="1"/>
</dbReference>
<protein>
    <recommendedName>
        <fullName evidence="10">Tryptophan--tRNA ligase, mitochondrial</fullName>
        <ecNumber evidence="3">6.1.1.2</ecNumber>
    </recommendedName>
    <alternativeName>
        <fullName evidence="9">Tryptophanyl-tRNA synthetase</fullName>
    </alternativeName>
</protein>
<dbReference type="InterPro" id="IPR014729">
    <property type="entry name" value="Rossmann-like_a/b/a_fold"/>
</dbReference>
<dbReference type="PANTHER" id="PTHR43766">
    <property type="entry name" value="TRYPTOPHAN--TRNA LIGASE, MITOCHONDRIAL"/>
    <property type="match status" value="1"/>
</dbReference>
<comment type="subcellular location">
    <subcellularLocation>
        <location evidence="1">Mitochondrion matrix</location>
    </subcellularLocation>
</comment>
<evidence type="ECO:0000256" key="3">
    <source>
        <dbReference type="ARBA" id="ARBA00013161"/>
    </source>
</evidence>
<dbReference type="PROSITE" id="PS00178">
    <property type="entry name" value="AA_TRNA_LIGASE_I"/>
    <property type="match status" value="1"/>
</dbReference>
<evidence type="ECO:0000256" key="5">
    <source>
        <dbReference type="ARBA" id="ARBA00022741"/>
    </source>
</evidence>
<dbReference type="InterPro" id="IPR001412">
    <property type="entry name" value="aa-tRNA-synth_I_CS"/>
</dbReference>
<dbReference type="CDD" id="cd00806">
    <property type="entry name" value="TrpRS_core"/>
    <property type="match status" value="1"/>
</dbReference>
<evidence type="ECO:0000256" key="4">
    <source>
        <dbReference type="ARBA" id="ARBA00022598"/>
    </source>
</evidence>
<comment type="similarity">
    <text evidence="2 11">Belongs to the class-I aminoacyl-tRNA synthetase family.</text>
</comment>
<evidence type="ECO:0000256" key="7">
    <source>
        <dbReference type="ARBA" id="ARBA00022917"/>
    </source>
</evidence>
<name>A0AB34FKR3_9HYPO</name>
<keyword evidence="7 11" id="KW-0648">Protein biosynthesis</keyword>
<dbReference type="PANTHER" id="PTHR43766:SF1">
    <property type="entry name" value="TRYPTOPHAN--TRNA LIGASE, MITOCHONDRIAL"/>
    <property type="match status" value="1"/>
</dbReference>
<keyword evidence="6 11" id="KW-0067">ATP-binding</keyword>
<dbReference type="Gene3D" id="3.40.50.620">
    <property type="entry name" value="HUPs"/>
    <property type="match status" value="1"/>
</dbReference>
<dbReference type="NCBIfam" id="TIGR00233">
    <property type="entry name" value="trpS"/>
    <property type="match status" value="1"/>
</dbReference>
<evidence type="ECO:0000256" key="9">
    <source>
        <dbReference type="ARBA" id="ARBA00030268"/>
    </source>
</evidence>
<keyword evidence="8 11" id="KW-0030">Aminoacyl-tRNA synthetase</keyword>
<evidence type="ECO:0000256" key="2">
    <source>
        <dbReference type="ARBA" id="ARBA00005594"/>
    </source>
</evidence>
<reference evidence="12" key="1">
    <citation type="submission" date="2023-01" db="EMBL/GenBank/DDBJ databases">
        <title>The growth and conidiation of Purpureocillium lavendulum are regulated by nitrogen source and histone H3K14 acetylation.</title>
        <authorList>
            <person name="Tang P."/>
            <person name="Han J."/>
            <person name="Zhang C."/>
            <person name="Tang P."/>
            <person name="Qi F."/>
            <person name="Zhang K."/>
            <person name="Liang L."/>
        </authorList>
    </citation>
    <scope>NUCLEOTIDE SEQUENCE</scope>
    <source>
        <strain evidence="12">YMF1.00683</strain>
    </source>
</reference>
<dbReference type="GO" id="GO:0005524">
    <property type="term" value="F:ATP binding"/>
    <property type="evidence" value="ECO:0007669"/>
    <property type="project" value="UniProtKB-KW"/>
</dbReference>
<organism evidence="12 13">
    <name type="scientific">Purpureocillium lavendulum</name>
    <dbReference type="NCBI Taxonomy" id="1247861"/>
    <lineage>
        <taxon>Eukaryota</taxon>
        <taxon>Fungi</taxon>
        <taxon>Dikarya</taxon>
        <taxon>Ascomycota</taxon>
        <taxon>Pezizomycotina</taxon>
        <taxon>Sordariomycetes</taxon>
        <taxon>Hypocreomycetidae</taxon>
        <taxon>Hypocreales</taxon>
        <taxon>Ophiocordycipitaceae</taxon>
        <taxon>Purpureocillium</taxon>
    </lineage>
</organism>
<evidence type="ECO:0000256" key="10">
    <source>
        <dbReference type="ARBA" id="ARBA00069760"/>
    </source>
</evidence>
<accession>A0AB34FKR3</accession>
<dbReference type="Proteomes" id="UP001163105">
    <property type="component" value="Unassembled WGS sequence"/>
</dbReference>
<evidence type="ECO:0000256" key="1">
    <source>
        <dbReference type="ARBA" id="ARBA00004305"/>
    </source>
</evidence>
<proteinExistence type="inferred from homology"/>
<dbReference type="GO" id="GO:0005759">
    <property type="term" value="C:mitochondrial matrix"/>
    <property type="evidence" value="ECO:0007669"/>
    <property type="project" value="UniProtKB-SubCell"/>
</dbReference>
<evidence type="ECO:0000256" key="6">
    <source>
        <dbReference type="ARBA" id="ARBA00022840"/>
    </source>
</evidence>
<dbReference type="PRINTS" id="PR01039">
    <property type="entry name" value="TRNASYNTHTRP"/>
</dbReference>
<evidence type="ECO:0000313" key="12">
    <source>
        <dbReference type="EMBL" id="KAJ6439974.1"/>
    </source>
</evidence>
<gene>
    <name evidence="12" type="primary">WARS</name>
    <name evidence="12" type="ORF">O9K51_07865</name>
</gene>
<sequence length="354" mass="39530">MQRTVVSKARPKARVIFSGIQPTGVPHLGNYVGALRQWLRLQHLEKPDTKLIYSIVDLHAITVPQDPVKLRRHKREALAALLAIGIDPDRCTLFYQSSVPAHSELMWILSCTASVGYLSRMTQWKQKLSLSPTSHIEDQPVSSRLKLGLFAYPVLQAADVLVHRATHVPVGHDQAQHLEFVRECATNFNHAYGSCLVRPETMIPPVHRIMSLTDPTSKMSKSHKSERSRILITDTPDEIRAKISSALTDSQAGISYDMATRPGISNLLDILSIFDAHQRSPAELAEAYSQTHPRQFKAMVADSIIQGLHGIRSRFLELLDSDSTYLDYAEAQGARKARENAEETMEMVRSAVGL</sequence>
<dbReference type="GO" id="GO:0004830">
    <property type="term" value="F:tryptophan-tRNA ligase activity"/>
    <property type="evidence" value="ECO:0007669"/>
    <property type="project" value="UniProtKB-EC"/>
</dbReference>
<dbReference type="InterPro" id="IPR050203">
    <property type="entry name" value="Trp-tRNA_synthetase"/>
</dbReference>
<keyword evidence="13" id="KW-1185">Reference proteome</keyword>
<evidence type="ECO:0000256" key="11">
    <source>
        <dbReference type="RuleBase" id="RU363036"/>
    </source>
</evidence>
<dbReference type="EC" id="6.1.1.2" evidence="3"/>
<dbReference type="AlphaFoldDB" id="A0AB34FKR3"/>
<comment type="caution">
    <text evidence="12">The sequence shown here is derived from an EMBL/GenBank/DDBJ whole genome shotgun (WGS) entry which is preliminary data.</text>
</comment>
<keyword evidence="5 11" id="KW-0547">Nucleotide-binding</keyword>
<dbReference type="Gene3D" id="1.10.240.10">
    <property type="entry name" value="Tyrosyl-Transfer RNA Synthetase"/>
    <property type="match status" value="1"/>
</dbReference>